<name>A0A261FJI4_9BIFI</name>
<keyword evidence="3" id="KW-1185">Reference proteome</keyword>
<evidence type="ECO:0000313" key="2">
    <source>
        <dbReference type="EMBL" id="OZG59331.1"/>
    </source>
</evidence>
<accession>A0A261FJI4</accession>
<feature type="compositionally biased region" description="Basic residues" evidence="1">
    <location>
        <begin position="136"/>
        <end position="145"/>
    </location>
</feature>
<proteinExistence type="predicted"/>
<protein>
    <submittedName>
        <fullName evidence="2">Uncharacterized protein</fullName>
    </submittedName>
</protein>
<evidence type="ECO:0000313" key="3">
    <source>
        <dbReference type="Proteomes" id="UP000216444"/>
    </source>
</evidence>
<dbReference type="RefSeq" id="WP_094661673.1">
    <property type="nucleotide sequence ID" value="NZ_MWWV01000001.1"/>
</dbReference>
<comment type="caution">
    <text evidence="2">The sequence shown here is derived from an EMBL/GenBank/DDBJ whole genome shotgun (WGS) entry which is preliminary data.</text>
</comment>
<gene>
    <name evidence="2" type="ORF">BTIS_0062</name>
</gene>
<organism evidence="2 3">
    <name type="scientific">Bifidobacterium tissieri</name>
    <dbReference type="NCBI Taxonomy" id="1630162"/>
    <lineage>
        <taxon>Bacteria</taxon>
        <taxon>Bacillati</taxon>
        <taxon>Actinomycetota</taxon>
        <taxon>Actinomycetes</taxon>
        <taxon>Bifidobacteriales</taxon>
        <taxon>Bifidobacteriaceae</taxon>
        <taxon>Bifidobacterium</taxon>
    </lineage>
</organism>
<feature type="compositionally biased region" description="Acidic residues" evidence="1">
    <location>
        <begin position="92"/>
        <end position="104"/>
    </location>
</feature>
<evidence type="ECO:0000256" key="1">
    <source>
        <dbReference type="SAM" id="MobiDB-lite"/>
    </source>
</evidence>
<sequence>MTGIADRRTETCIGDETGRRLLHDTGARTDAGIDPDTTIGRLLLATAHASAPIAVHAENGIGKGCLLIIDIPARTHPTPDDGTRQETPSTDEPGEPAPDADDTPTVEIPAIGHEPDRRHLGEFLDELRRREERIRNSKRKKDRKQ</sequence>
<feature type="region of interest" description="Disordered" evidence="1">
    <location>
        <begin position="72"/>
        <end position="145"/>
    </location>
</feature>
<reference evidence="2 3" key="1">
    <citation type="journal article" date="2017" name="BMC Genomics">
        <title>Comparative genomic and phylogenomic analyses of the Bifidobacteriaceae family.</title>
        <authorList>
            <person name="Lugli G.A."/>
            <person name="Milani C."/>
            <person name="Turroni F."/>
            <person name="Duranti S."/>
            <person name="Mancabelli L."/>
            <person name="Mangifesta M."/>
            <person name="Ferrario C."/>
            <person name="Modesto M."/>
            <person name="Mattarelli P."/>
            <person name="Jiri K."/>
            <person name="van Sinderen D."/>
            <person name="Ventura M."/>
        </authorList>
    </citation>
    <scope>NUCLEOTIDE SEQUENCE [LARGE SCALE GENOMIC DNA]</scope>
    <source>
        <strain evidence="2 3">DSM 100201</strain>
    </source>
</reference>
<dbReference type="EMBL" id="MWWV01000001">
    <property type="protein sequence ID" value="OZG59331.1"/>
    <property type="molecule type" value="Genomic_DNA"/>
</dbReference>
<dbReference type="Proteomes" id="UP000216444">
    <property type="component" value="Unassembled WGS sequence"/>
</dbReference>
<dbReference type="AlphaFoldDB" id="A0A261FJI4"/>
<feature type="compositionally biased region" description="Basic and acidic residues" evidence="1">
    <location>
        <begin position="113"/>
        <end position="135"/>
    </location>
</feature>